<sequence length="91" mass="10321">MTATENLIAAIGPWLDEAKLHRDQERVDAYVACLQADGADVQIVIRLREGTISLDGTHDDLRLDLCRQEVRPPEALNWIFGAHRSKDEQLR</sequence>
<gene>
    <name evidence="1" type="ORF">GA0061098_105719</name>
</gene>
<evidence type="ECO:0000313" key="2">
    <source>
        <dbReference type="Proteomes" id="UP000199184"/>
    </source>
</evidence>
<dbReference type="AlphaFoldDB" id="A0A1C3XV16"/>
<protein>
    <submittedName>
        <fullName evidence="1">Uncharacterized protein</fullName>
    </submittedName>
</protein>
<reference evidence="2" key="1">
    <citation type="submission" date="2016-08" db="EMBL/GenBank/DDBJ databases">
        <authorList>
            <person name="Varghese N."/>
            <person name="Submissions Spin"/>
        </authorList>
    </citation>
    <scope>NUCLEOTIDE SEQUENCE [LARGE SCALE GENOMIC DNA]</scope>
    <source>
        <strain evidence="2">ERR11</strain>
    </source>
</reference>
<dbReference type="Proteomes" id="UP000199184">
    <property type="component" value="Unassembled WGS sequence"/>
</dbReference>
<name>A0A1C3XV16_9BRAD</name>
<organism evidence="1 2">
    <name type="scientific">Bradyrhizobium shewense</name>
    <dbReference type="NCBI Taxonomy" id="1761772"/>
    <lineage>
        <taxon>Bacteria</taxon>
        <taxon>Pseudomonadati</taxon>
        <taxon>Pseudomonadota</taxon>
        <taxon>Alphaproteobacteria</taxon>
        <taxon>Hyphomicrobiales</taxon>
        <taxon>Nitrobacteraceae</taxon>
        <taxon>Bradyrhizobium</taxon>
    </lineage>
</organism>
<keyword evidence="2" id="KW-1185">Reference proteome</keyword>
<dbReference type="EMBL" id="FMAI01000057">
    <property type="protein sequence ID" value="SCB55866.1"/>
    <property type="molecule type" value="Genomic_DNA"/>
</dbReference>
<evidence type="ECO:0000313" key="1">
    <source>
        <dbReference type="EMBL" id="SCB55866.1"/>
    </source>
</evidence>
<proteinExistence type="predicted"/>
<accession>A0A1C3XV16</accession>